<dbReference type="RefSeq" id="WP_168880668.1">
    <property type="nucleotide sequence ID" value="NZ_JABAIL010000001.1"/>
</dbReference>
<dbReference type="InterPro" id="IPR011604">
    <property type="entry name" value="PDDEXK-like_dom_sf"/>
</dbReference>
<gene>
    <name evidence="2" type="ORF">HGP29_02155</name>
</gene>
<protein>
    <recommendedName>
        <fullName evidence="1">Putative exodeoxyribonuclease 8 PDDEXK-like domain-containing protein</fullName>
    </recommendedName>
</protein>
<evidence type="ECO:0000313" key="2">
    <source>
        <dbReference type="EMBL" id="NLR89986.1"/>
    </source>
</evidence>
<sequence>MSTVPYEIIEMEEAEYRNHPALANTDIKNAQLLLLGKQPHTPKKALREGTMLHAAILEPHVWEQMGKRVPDKQASRIDRIAKTALNYPLLSELLEHPKVQIEKCVFWKDPITGLECKAKPDLFIEGEVVVDLKTTSRTWRDAFEKQVLRNDFDRQIAFYNIPLEAPIARVIGVSKVSKGRLFRLEWEKDDPYLKAGKEKADILLKKLADTPELIEQAINLRSFKKRI</sequence>
<dbReference type="InterPro" id="IPR024432">
    <property type="entry name" value="Put_RecE_PDDEXK-like_dom"/>
</dbReference>
<accession>A0A7X8XU43</accession>
<proteinExistence type="predicted"/>
<dbReference type="AlphaFoldDB" id="A0A7X8XU43"/>
<dbReference type="Proteomes" id="UP000585050">
    <property type="component" value="Unassembled WGS sequence"/>
</dbReference>
<dbReference type="Gene3D" id="3.90.320.10">
    <property type="match status" value="1"/>
</dbReference>
<organism evidence="2 3">
    <name type="scientific">Flammeovirga agarivorans</name>
    <dbReference type="NCBI Taxonomy" id="2726742"/>
    <lineage>
        <taxon>Bacteria</taxon>
        <taxon>Pseudomonadati</taxon>
        <taxon>Bacteroidota</taxon>
        <taxon>Cytophagia</taxon>
        <taxon>Cytophagales</taxon>
        <taxon>Flammeovirgaceae</taxon>
        <taxon>Flammeovirga</taxon>
    </lineage>
</organism>
<dbReference type="Pfam" id="PF12684">
    <property type="entry name" value="DUF3799"/>
    <property type="match status" value="1"/>
</dbReference>
<name>A0A7X8XU43_9BACT</name>
<evidence type="ECO:0000259" key="1">
    <source>
        <dbReference type="Pfam" id="PF12684"/>
    </source>
</evidence>
<reference evidence="2 3" key="1">
    <citation type="submission" date="2020-04" db="EMBL/GenBank/DDBJ databases">
        <title>Flammeovirga sp. SR4, a novel species isolated from seawater.</title>
        <authorList>
            <person name="Wang X."/>
        </authorList>
    </citation>
    <scope>NUCLEOTIDE SEQUENCE [LARGE SCALE GENOMIC DNA]</scope>
    <source>
        <strain evidence="2 3">SR4</strain>
    </source>
</reference>
<keyword evidence="3" id="KW-1185">Reference proteome</keyword>
<feature type="domain" description="Putative exodeoxyribonuclease 8 PDDEXK-like" evidence="1">
    <location>
        <begin position="41"/>
        <end position="164"/>
    </location>
</feature>
<comment type="caution">
    <text evidence="2">The sequence shown here is derived from an EMBL/GenBank/DDBJ whole genome shotgun (WGS) entry which is preliminary data.</text>
</comment>
<dbReference type="EMBL" id="JABAIL010000001">
    <property type="protein sequence ID" value="NLR89986.1"/>
    <property type="molecule type" value="Genomic_DNA"/>
</dbReference>
<evidence type="ECO:0000313" key="3">
    <source>
        <dbReference type="Proteomes" id="UP000585050"/>
    </source>
</evidence>